<proteinExistence type="predicted"/>
<dbReference type="InterPro" id="IPR011990">
    <property type="entry name" value="TPR-like_helical_dom_sf"/>
</dbReference>
<dbReference type="PROSITE" id="PS50005">
    <property type="entry name" value="TPR"/>
    <property type="match status" value="1"/>
</dbReference>
<reference evidence="2" key="1">
    <citation type="submission" date="2021-09" db="EMBL/GenBank/DDBJ databases">
        <authorList>
            <consortium name="AG Swart"/>
            <person name="Singh M."/>
            <person name="Singh A."/>
            <person name="Seah K."/>
            <person name="Emmerich C."/>
        </authorList>
    </citation>
    <scope>NUCLEOTIDE SEQUENCE</scope>
    <source>
        <strain evidence="2">ATCC30299</strain>
    </source>
</reference>
<dbReference type="SUPFAM" id="SSF48452">
    <property type="entry name" value="TPR-like"/>
    <property type="match status" value="1"/>
</dbReference>
<dbReference type="InterPro" id="IPR019734">
    <property type="entry name" value="TPR_rpt"/>
</dbReference>
<name>A0AAU9IS06_9CILI</name>
<keyword evidence="1" id="KW-0802">TPR repeat</keyword>
<dbReference type="Gene3D" id="1.25.40.10">
    <property type="entry name" value="Tetratricopeptide repeat domain"/>
    <property type="match status" value="1"/>
</dbReference>
<keyword evidence="3" id="KW-1185">Reference proteome</keyword>
<dbReference type="Proteomes" id="UP001162131">
    <property type="component" value="Unassembled WGS sequence"/>
</dbReference>
<evidence type="ECO:0008006" key="4">
    <source>
        <dbReference type="Google" id="ProtNLM"/>
    </source>
</evidence>
<evidence type="ECO:0000313" key="3">
    <source>
        <dbReference type="Proteomes" id="UP001162131"/>
    </source>
</evidence>
<dbReference type="SMART" id="SM00028">
    <property type="entry name" value="TPR"/>
    <property type="match status" value="1"/>
</dbReference>
<sequence>MLPLDINKNSYSNLCRLGIRYAEAYMPCDAFQCFIKAIHLGLDRGEAWINLGILYEIFDQYDQARKAYLEAKKIRSTMSLGRLMLKKVGTLKKKDLKFVHPLQEDKEIARKIRGKRLRFEDFEELGKPGRKIQLRSEDIAPKACSVLSLSEIQSQIETTDFSILEEIAKFLSPLN</sequence>
<dbReference type="EMBL" id="CAJZBQ010000003">
    <property type="protein sequence ID" value="CAG9311078.1"/>
    <property type="molecule type" value="Genomic_DNA"/>
</dbReference>
<evidence type="ECO:0000256" key="1">
    <source>
        <dbReference type="PROSITE-ProRule" id="PRU00339"/>
    </source>
</evidence>
<organism evidence="2 3">
    <name type="scientific">Blepharisma stoltei</name>
    <dbReference type="NCBI Taxonomy" id="1481888"/>
    <lineage>
        <taxon>Eukaryota</taxon>
        <taxon>Sar</taxon>
        <taxon>Alveolata</taxon>
        <taxon>Ciliophora</taxon>
        <taxon>Postciliodesmatophora</taxon>
        <taxon>Heterotrichea</taxon>
        <taxon>Heterotrichida</taxon>
        <taxon>Blepharismidae</taxon>
        <taxon>Blepharisma</taxon>
    </lineage>
</organism>
<dbReference type="AlphaFoldDB" id="A0AAU9IS06"/>
<gene>
    <name evidence="2" type="ORF">BSTOLATCC_MIC2780</name>
</gene>
<protein>
    <recommendedName>
        <fullName evidence="4">Tetratricopeptide repeat protein</fullName>
    </recommendedName>
</protein>
<accession>A0AAU9IS06</accession>
<feature type="repeat" description="TPR" evidence="1">
    <location>
        <begin position="45"/>
        <end position="78"/>
    </location>
</feature>
<evidence type="ECO:0000313" key="2">
    <source>
        <dbReference type="EMBL" id="CAG9311078.1"/>
    </source>
</evidence>
<comment type="caution">
    <text evidence="2">The sequence shown here is derived from an EMBL/GenBank/DDBJ whole genome shotgun (WGS) entry which is preliminary data.</text>
</comment>